<feature type="region of interest" description="Disordered" evidence="1">
    <location>
        <begin position="386"/>
        <end position="411"/>
    </location>
</feature>
<proteinExistence type="predicted"/>
<comment type="caution">
    <text evidence="2">The sequence shown here is derived from an EMBL/GenBank/DDBJ whole genome shotgun (WGS) entry which is preliminary data.</text>
</comment>
<protein>
    <submittedName>
        <fullName evidence="2">Uncharacterized protein</fullName>
    </submittedName>
</protein>
<feature type="compositionally biased region" description="Low complexity" evidence="1">
    <location>
        <begin position="171"/>
        <end position="180"/>
    </location>
</feature>
<feature type="compositionally biased region" description="Basic and acidic residues" evidence="1">
    <location>
        <begin position="100"/>
        <end position="112"/>
    </location>
</feature>
<evidence type="ECO:0000313" key="3">
    <source>
        <dbReference type="Proteomes" id="UP001189429"/>
    </source>
</evidence>
<keyword evidence="3" id="KW-1185">Reference proteome</keyword>
<evidence type="ECO:0000256" key="1">
    <source>
        <dbReference type="SAM" id="MobiDB-lite"/>
    </source>
</evidence>
<feature type="compositionally biased region" description="Low complexity" evidence="1">
    <location>
        <begin position="113"/>
        <end position="144"/>
    </location>
</feature>
<evidence type="ECO:0000313" key="2">
    <source>
        <dbReference type="EMBL" id="CAK0811868.1"/>
    </source>
</evidence>
<name>A0ABN9QZK6_9DINO</name>
<sequence>MAEIAKLSPGFREEPGMDAFGLLKRAVTHASGSRCRTPGELMDGLEPKGHTFRFLLEVHERISKRLLRRNVVGVFSGLLQASAWLHALGSDEELLSKLPPDMREPFDRERARQSAAPAPQAPEAAAPAQSAAAPGAPERGARQATAETAFVQEMPAPAPAGSPWGQSFWGSSAEESAPTSPAAPPPPLAASRAASTSPAPLRSQDAIDRARARVEAAAAPPPPTASFVVRSTGADALLEETGIAKILAVKWSSTSGELLDIDAAADAYSSFNKATAKAMASGASPEDRDALERLEPKEAVLEFLAAFSRQSRKHSSRVSATTASLQKCKSWATSLGRHRSLAASVPFGFPTSSPCPTCGPRGTGEPPVCPAACHTRSGLSEAARWRERPGLHQGSPSHEEKGGLATSSEVGVLERAQMRLLRRRDRAERCEVALQ</sequence>
<gene>
    <name evidence="2" type="ORF">PCOR1329_LOCUS16329</name>
</gene>
<dbReference type="EMBL" id="CAUYUJ010005002">
    <property type="protein sequence ID" value="CAK0811868.1"/>
    <property type="molecule type" value="Genomic_DNA"/>
</dbReference>
<organism evidence="2 3">
    <name type="scientific">Prorocentrum cordatum</name>
    <dbReference type="NCBI Taxonomy" id="2364126"/>
    <lineage>
        <taxon>Eukaryota</taxon>
        <taxon>Sar</taxon>
        <taxon>Alveolata</taxon>
        <taxon>Dinophyceae</taxon>
        <taxon>Prorocentrales</taxon>
        <taxon>Prorocentraceae</taxon>
        <taxon>Prorocentrum</taxon>
    </lineage>
</organism>
<feature type="region of interest" description="Disordered" evidence="1">
    <location>
        <begin position="98"/>
        <end position="203"/>
    </location>
</feature>
<accession>A0ABN9QZK6</accession>
<reference evidence="2" key="1">
    <citation type="submission" date="2023-10" db="EMBL/GenBank/DDBJ databases">
        <authorList>
            <person name="Chen Y."/>
            <person name="Shah S."/>
            <person name="Dougan E. K."/>
            <person name="Thang M."/>
            <person name="Chan C."/>
        </authorList>
    </citation>
    <scope>NUCLEOTIDE SEQUENCE [LARGE SCALE GENOMIC DNA]</scope>
</reference>
<dbReference type="Proteomes" id="UP001189429">
    <property type="component" value="Unassembled WGS sequence"/>
</dbReference>
<feature type="compositionally biased region" description="Low complexity" evidence="1">
    <location>
        <begin position="189"/>
        <end position="203"/>
    </location>
</feature>